<evidence type="ECO:0000313" key="1">
    <source>
        <dbReference type="EMBL" id="ESK41093.1"/>
    </source>
</evidence>
<dbReference type="PATRIC" id="fig|1392540.3.peg.76"/>
<dbReference type="Proteomes" id="UP000023785">
    <property type="component" value="Unassembled WGS sequence"/>
</dbReference>
<reference evidence="1 2" key="1">
    <citation type="submission" date="2013-10" db="EMBL/GenBank/DDBJ databases">
        <title>The Genome Sequence of Acinetobacter nectaris CIP 110549.</title>
        <authorList>
            <consortium name="The Broad Institute Genomics Platform"/>
            <consortium name="The Broad Institute Genome Sequencing Center for Infectious Disease"/>
            <person name="Cerqueira G."/>
            <person name="Feldgarden M."/>
            <person name="Courvalin P."/>
            <person name="Grillot-Courvalin C."/>
            <person name="Clermont D."/>
            <person name="Rocha E."/>
            <person name="Yoon E.-J."/>
            <person name="Nemec A."/>
            <person name="Young S.K."/>
            <person name="Zeng Q."/>
            <person name="Gargeya S."/>
            <person name="Fitzgerald M."/>
            <person name="Abouelleil A."/>
            <person name="Alvarado L."/>
            <person name="Berlin A.M."/>
            <person name="Chapman S.B."/>
            <person name="Gainer-Dewar J."/>
            <person name="Goldberg J."/>
            <person name="Gnerre S."/>
            <person name="Griggs A."/>
            <person name="Gujja S."/>
            <person name="Hansen M."/>
            <person name="Howarth C."/>
            <person name="Imamovic A."/>
            <person name="Ireland A."/>
            <person name="Larimer J."/>
            <person name="McCowan C."/>
            <person name="Murphy C."/>
            <person name="Pearson M."/>
            <person name="Poon T.W."/>
            <person name="Priest M."/>
            <person name="Roberts A."/>
            <person name="Saif S."/>
            <person name="Shea T."/>
            <person name="Sykes S."/>
            <person name="Wortman J."/>
            <person name="Nusbaum C."/>
            <person name="Birren B."/>
        </authorList>
    </citation>
    <scope>NUCLEOTIDE SEQUENCE [LARGE SCALE GENOMIC DNA]</scope>
    <source>
        <strain evidence="1 2">CIP 110549</strain>
    </source>
</reference>
<sequence length="63" mass="7310">MNQYLVIDKHSMKAQSVIMVSVVPKENPDVLFIEKPQDFNIQFIHNDYSFKDGQIIETPKEAT</sequence>
<dbReference type="HOGENOM" id="CLU_2875487_0_0_6"/>
<dbReference type="EMBL" id="AYER01000001">
    <property type="protein sequence ID" value="ESK41093.1"/>
    <property type="molecule type" value="Genomic_DNA"/>
</dbReference>
<dbReference type="AlphaFoldDB" id="V2TGA6"/>
<protein>
    <submittedName>
        <fullName evidence="1">Uncharacterized protein</fullName>
    </submittedName>
</protein>
<dbReference type="STRING" id="1392540.P256_00078"/>
<keyword evidence="2" id="KW-1185">Reference proteome</keyword>
<organism evidence="1 2">
    <name type="scientific">Acinetobacter nectaris CIP 110549</name>
    <dbReference type="NCBI Taxonomy" id="1392540"/>
    <lineage>
        <taxon>Bacteria</taxon>
        <taxon>Pseudomonadati</taxon>
        <taxon>Pseudomonadota</taxon>
        <taxon>Gammaproteobacteria</taxon>
        <taxon>Moraxellales</taxon>
        <taxon>Moraxellaceae</taxon>
        <taxon>Acinetobacter</taxon>
    </lineage>
</organism>
<proteinExistence type="predicted"/>
<accession>V2TGA6</accession>
<evidence type="ECO:0000313" key="2">
    <source>
        <dbReference type="Proteomes" id="UP000023785"/>
    </source>
</evidence>
<gene>
    <name evidence="1" type="ORF">P256_00078</name>
</gene>
<dbReference type="RefSeq" id="WP_023271686.1">
    <property type="nucleotide sequence ID" value="NZ_KI530712.1"/>
</dbReference>
<name>V2TGA6_9GAMM</name>
<comment type="caution">
    <text evidence="1">The sequence shown here is derived from an EMBL/GenBank/DDBJ whole genome shotgun (WGS) entry which is preliminary data.</text>
</comment>